<comment type="similarity">
    <text evidence="1">Belongs to the ATP-dependent AMP-binding enzyme family.</text>
</comment>
<dbReference type="Gene3D" id="3.30.300.30">
    <property type="match status" value="1"/>
</dbReference>
<dbReference type="GO" id="GO:0005886">
    <property type="term" value="C:plasma membrane"/>
    <property type="evidence" value="ECO:0007669"/>
    <property type="project" value="TreeGrafter"/>
</dbReference>
<dbReference type="InterPro" id="IPR020845">
    <property type="entry name" value="AMP-binding_CS"/>
</dbReference>
<evidence type="ECO:0000256" key="1">
    <source>
        <dbReference type="ARBA" id="ARBA00006432"/>
    </source>
</evidence>
<dbReference type="Pfam" id="PF00501">
    <property type="entry name" value="AMP-binding"/>
    <property type="match status" value="1"/>
</dbReference>
<gene>
    <name evidence="7" type="ORF">Q664_47700</name>
</gene>
<dbReference type="InterPro" id="IPR000873">
    <property type="entry name" value="AMP-dep_synth/lig_dom"/>
</dbReference>
<evidence type="ECO:0000256" key="3">
    <source>
        <dbReference type="ARBA" id="ARBA00022832"/>
    </source>
</evidence>
<comment type="caution">
    <text evidence="7">The sequence shown here is derived from an EMBL/GenBank/DDBJ whole genome shotgun (WGS) entry which is preliminary data.</text>
</comment>
<dbReference type="PANTHER" id="PTHR22754">
    <property type="entry name" value="DISCO-INTERACTING PROTEIN 2 DIP2 -RELATED"/>
    <property type="match status" value="1"/>
</dbReference>
<dbReference type="GO" id="GO:0071766">
    <property type="term" value="P:Actinobacterium-type cell wall biogenesis"/>
    <property type="evidence" value="ECO:0007669"/>
    <property type="project" value="UniProtKB-ARBA"/>
</dbReference>
<keyword evidence="2" id="KW-0436">Ligase</keyword>
<dbReference type="Pfam" id="PF23024">
    <property type="entry name" value="AMP-dom_DIP2-like"/>
    <property type="match status" value="1"/>
</dbReference>
<keyword evidence="3" id="KW-0276">Fatty acid metabolism</keyword>
<dbReference type="SUPFAM" id="SSF56801">
    <property type="entry name" value="Acetyl-CoA synthetase-like"/>
    <property type="match status" value="1"/>
</dbReference>
<evidence type="ECO:0000256" key="4">
    <source>
        <dbReference type="ARBA" id="ARBA00023098"/>
    </source>
</evidence>
<dbReference type="InterPro" id="IPR045851">
    <property type="entry name" value="AMP-bd_C_sf"/>
</dbReference>
<keyword evidence="4" id="KW-0443">Lipid metabolism</keyword>
<dbReference type="InterPro" id="IPR025110">
    <property type="entry name" value="AMP-bd_C"/>
</dbReference>
<dbReference type="GO" id="GO:0016874">
    <property type="term" value="F:ligase activity"/>
    <property type="evidence" value="ECO:0007669"/>
    <property type="project" value="UniProtKB-KW"/>
</dbReference>
<evidence type="ECO:0000259" key="6">
    <source>
        <dbReference type="Pfam" id="PF23024"/>
    </source>
</evidence>
<dbReference type="RefSeq" id="WP_043412297.1">
    <property type="nucleotide sequence ID" value="NZ_JPMI01000378.1"/>
</dbReference>
<protein>
    <submittedName>
        <fullName evidence="7">Uncharacterized protein</fullName>
    </submittedName>
</protein>
<dbReference type="PROSITE" id="PS00455">
    <property type="entry name" value="AMP_BINDING"/>
    <property type="match status" value="1"/>
</dbReference>
<sequence>MASDCISGATSLAHILHRRAGRHPERRALTFIARGTEERKAYSFAGLDQRARTIAALLESHGVRGERALLLYPQGAEYVESFLGCLYAGTVAVPAYPPDPTRLERTLGRLLGIIADCRPKVVLSTAEICAMAAAFAEQVPGLGELTWLATDQQDLGVTPLESPADARSEQLAFLQYTSGSTSSPKGVMVSHGNLLANLAHIGGSVKLGEDSCSVTWLPSFHDMGLVDGLLEGFYSGYPVYLMSPADFLKHPLRWLQAVTAFKVTHSGGPNFGYELCVRKATPEALAALDLSSWRSAYCGAEPVRAGTMRRFIETFSPRGFSPSALFPVFGLAEVTLKAPGPQGKGLVTLGVDKEALKEDRVVPLPVGDANAAELVSCGESEEGYGLAIVDPESRDTLPDGRVGEIWVYGPSVAQGYWRKPELSEETFRARIRGDDSRTWLRTGDLGFMRDGLLYITGRKKDLIIIGGQNHYPQDIEWTVEAALPAVRPGCGAAFSVEVEGEERLVVVAEVDTRQQQGGAPLELHAATVTVRQAINEAYQLRVHEVVFLKPGSVPKTSSGKIQRQAAKRAYLERGLQVAEEQAA</sequence>
<name>A0A084SG00_9BACT</name>
<evidence type="ECO:0000313" key="8">
    <source>
        <dbReference type="Proteomes" id="UP000028547"/>
    </source>
</evidence>
<dbReference type="Proteomes" id="UP000028547">
    <property type="component" value="Unassembled WGS sequence"/>
</dbReference>
<dbReference type="Gene3D" id="3.40.50.12780">
    <property type="entry name" value="N-terminal domain of ligase-like"/>
    <property type="match status" value="1"/>
</dbReference>
<dbReference type="GO" id="GO:0070566">
    <property type="term" value="F:adenylyltransferase activity"/>
    <property type="evidence" value="ECO:0007669"/>
    <property type="project" value="TreeGrafter"/>
</dbReference>
<dbReference type="InterPro" id="IPR042099">
    <property type="entry name" value="ANL_N_sf"/>
</dbReference>
<evidence type="ECO:0000313" key="7">
    <source>
        <dbReference type="EMBL" id="KFA87385.1"/>
    </source>
</evidence>
<evidence type="ECO:0000256" key="2">
    <source>
        <dbReference type="ARBA" id="ARBA00022598"/>
    </source>
</evidence>
<dbReference type="CDD" id="cd05931">
    <property type="entry name" value="FAAL"/>
    <property type="match status" value="1"/>
</dbReference>
<evidence type="ECO:0000259" key="5">
    <source>
        <dbReference type="Pfam" id="PF00501"/>
    </source>
</evidence>
<reference evidence="7 8" key="1">
    <citation type="submission" date="2014-07" db="EMBL/GenBank/DDBJ databases">
        <title>Draft Genome Sequence of Gephyronic Acid Producer, Cystobacter violaceus Strain Cb vi76.</title>
        <authorList>
            <person name="Stevens D.C."/>
            <person name="Young J."/>
            <person name="Carmichael R."/>
            <person name="Tan J."/>
            <person name="Taylor R.E."/>
        </authorList>
    </citation>
    <scope>NUCLEOTIDE SEQUENCE [LARGE SCALE GENOMIC DNA]</scope>
    <source>
        <strain evidence="7 8">Cb vi76</strain>
    </source>
</reference>
<accession>A0A084SG00</accession>
<organism evidence="7 8">
    <name type="scientific">Archangium violaceum Cb vi76</name>
    <dbReference type="NCBI Taxonomy" id="1406225"/>
    <lineage>
        <taxon>Bacteria</taxon>
        <taxon>Pseudomonadati</taxon>
        <taxon>Myxococcota</taxon>
        <taxon>Myxococcia</taxon>
        <taxon>Myxococcales</taxon>
        <taxon>Cystobacterineae</taxon>
        <taxon>Archangiaceae</taxon>
        <taxon>Archangium</taxon>
    </lineage>
</organism>
<dbReference type="GO" id="GO:0006633">
    <property type="term" value="P:fatty acid biosynthetic process"/>
    <property type="evidence" value="ECO:0007669"/>
    <property type="project" value="TreeGrafter"/>
</dbReference>
<dbReference type="AlphaFoldDB" id="A0A084SG00"/>
<feature type="domain" description="AMP-binding enzyme C-terminal" evidence="6">
    <location>
        <begin position="461"/>
        <end position="578"/>
    </location>
</feature>
<proteinExistence type="inferred from homology"/>
<dbReference type="PANTHER" id="PTHR22754:SF32">
    <property type="entry name" value="DISCO-INTERACTING PROTEIN 2"/>
    <property type="match status" value="1"/>
</dbReference>
<dbReference type="EMBL" id="JPMI01000378">
    <property type="protein sequence ID" value="KFA87385.1"/>
    <property type="molecule type" value="Genomic_DNA"/>
</dbReference>
<dbReference type="FunFam" id="3.40.50.12780:FF:000013">
    <property type="entry name" value="Long-chain-fatty-acid--AMP ligase FadD32"/>
    <property type="match status" value="1"/>
</dbReference>
<dbReference type="InterPro" id="IPR040097">
    <property type="entry name" value="FAAL/FAAC"/>
</dbReference>
<feature type="domain" description="AMP-dependent synthetase/ligase" evidence="5">
    <location>
        <begin position="17"/>
        <end position="417"/>
    </location>
</feature>